<reference evidence="2" key="1">
    <citation type="submission" date="2022-07" db="EMBL/GenBank/DDBJ databases">
        <authorList>
            <person name="Macas J."/>
            <person name="Novak P."/>
            <person name="Neumann P."/>
        </authorList>
    </citation>
    <scope>NUCLEOTIDE SEQUENCE</scope>
</reference>
<comment type="caution">
    <text evidence="2">The sequence shown here is derived from an EMBL/GenBank/DDBJ whole genome shotgun (WGS) entry which is preliminary data.</text>
</comment>
<sequence>MVFAPFTGVDNHKKCITFGVGLLLKEDVESYAQLFRCFLNAMDREPKCIVKDQDSSMKISIPLVFSTTCHRFCMWHIMSKVSSKVGPVLSKDSNFMKELTSIVWSHYLEPDEFEMRWTNLMKEYDLLLHNWFSQMFEIRRLWIPAYFGDIFMAGLLRTTSRSESENIFFNEFTNSNFSLVEFYMQFESALDSQRHKSAQ</sequence>
<dbReference type="PANTHER" id="PTHR47718">
    <property type="entry name" value="OS01G0519700 PROTEIN"/>
    <property type="match status" value="1"/>
</dbReference>
<accession>A0A9P0ZHC1</accession>
<organism evidence="2 3">
    <name type="scientific">Cuscuta europaea</name>
    <name type="common">European dodder</name>
    <dbReference type="NCBI Taxonomy" id="41803"/>
    <lineage>
        <taxon>Eukaryota</taxon>
        <taxon>Viridiplantae</taxon>
        <taxon>Streptophyta</taxon>
        <taxon>Embryophyta</taxon>
        <taxon>Tracheophyta</taxon>
        <taxon>Spermatophyta</taxon>
        <taxon>Magnoliopsida</taxon>
        <taxon>eudicotyledons</taxon>
        <taxon>Gunneridae</taxon>
        <taxon>Pentapetalae</taxon>
        <taxon>asterids</taxon>
        <taxon>lamiids</taxon>
        <taxon>Solanales</taxon>
        <taxon>Convolvulaceae</taxon>
        <taxon>Cuscuteae</taxon>
        <taxon>Cuscuta</taxon>
        <taxon>Cuscuta subgen. Cuscuta</taxon>
    </lineage>
</organism>
<dbReference type="Pfam" id="PF10551">
    <property type="entry name" value="MULE"/>
    <property type="match status" value="1"/>
</dbReference>
<dbReference type="PANTHER" id="PTHR47718:SF18">
    <property type="entry name" value="PROTEIN FAR1-RELATED SEQUENCE 5-LIKE"/>
    <property type="match status" value="1"/>
</dbReference>
<keyword evidence="3" id="KW-1185">Reference proteome</keyword>
<evidence type="ECO:0000313" key="3">
    <source>
        <dbReference type="Proteomes" id="UP001152484"/>
    </source>
</evidence>
<dbReference type="EMBL" id="CAMAPE010000036">
    <property type="protein sequence ID" value="CAH9098786.1"/>
    <property type="molecule type" value="Genomic_DNA"/>
</dbReference>
<dbReference type="InterPro" id="IPR018289">
    <property type="entry name" value="MULE_transposase_dom"/>
</dbReference>
<feature type="domain" description="MULE transposase" evidence="1">
    <location>
        <begin position="1"/>
        <end position="80"/>
    </location>
</feature>
<gene>
    <name evidence="2" type="ORF">CEURO_LOCUS14392</name>
</gene>
<dbReference type="AlphaFoldDB" id="A0A9P0ZHC1"/>
<protein>
    <recommendedName>
        <fullName evidence="1">MULE transposase domain-containing protein</fullName>
    </recommendedName>
</protein>
<name>A0A9P0ZHC1_CUSEU</name>
<dbReference type="Proteomes" id="UP001152484">
    <property type="component" value="Unassembled WGS sequence"/>
</dbReference>
<proteinExistence type="predicted"/>
<evidence type="ECO:0000313" key="2">
    <source>
        <dbReference type="EMBL" id="CAH9098786.1"/>
    </source>
</evidence>
<dbReference type="OrthoDB" id="1303956at2759"/>
<evidence type="ECO:0000259" key="1">
    <source>
        <dbReference type="Pfam" id="PF10551"/>
    </source>
</evidence>